<proteinExistence type="predicted"/>
<dbReference type="AlphaFoldDB" id="A0A2T0TTJ5"/>
<name>A0A2T0TTJ5_9ACTN</name>
<feature type="region of interest" description="Disordered" evidence="1">
    <location>
        <begin position="1"/>
        <end position="35"/>
    </location>
</feature>
<gene>
    <name evidence="4" type="ORF">LY71_10767</name>
</gene>
<dbReference type="GO" id="GO:0004175">
    <property type="term" value="F:endopeptidase activity"/>
    <property type="evidence" value="ECO:0007669"/>
    <property type="project" value="UniProtKB-ARBA"/>
</dbReference>
<feature type="transmembrane region" description="Helical" evidence="2">
    <location>
        <begin position="287"/>
        <end position="305"/>
    </location>
</feature>
<feature type="transmembrane region" description="Helical" evidence="2">
    <location>
        <begin position="47"/>
        <end position="68"/>
    </location>
</feature>
<dbReference type="GO" id="GO:0080120">
    <property type="term" value="P:CAAX-box protein maturation"/>
    <property type="evidence" value="ECO:0007669"/>
    <property type="project" value="UniProtKB-ARBA"/>
</dbReference>
<keyword evidence="4" id="KW-0645">Protease</keyword>
<dbReference type="InterPro" id="IPR003675">
    <property type="entry name" value="Rce1/LyrA-like_dom"/>
</dbReference>
<sequence length="346" mass="37109">MTTRLPGDASASPRFPDGPDPVEPPRPRRDGRDASGFRGLAARRPAAAFLVLVFSIGYPLMAVPVLVLHGVVPGEDLLEGLPRDPDELSGLVLTVFALLPSAVYVTWAAEGREGVRRLFRRAFRWDFGVGWWVFILTAMPALTVVAGLLLGDSLRPVHPGAFLLTQAGQLLVNLLLVNLWEETAWAGVLQTRLERRHNVFVAALLTAVPFGFAHWPLAFLGEFTATSAVVSLGAYIVLGVLVRPLAGLTMRGTRDSVLAFALVHTLFNRTNNPDGIPGTLLDGNGNGYGLVGVVLLLTVTVALIVRRRLGTAYRSRLDQQSAASTAGAPVVRSALEQDAAPTRSPH</sequence>
<dbReference type="Pfam" id="PF02517">
    <property type="entry name" value="Rce1-like"/>
    <property type="match status" value="1"/>
</dbReference>
<feature type="transmembrane region" description="Helical" evidence="2">
    <location>
        <begin position="223"/>
        <end position="241"/>
    </location>
</feature>
<protein>
    <submittedName>
        <fullName evidence="4">Membrane protease YdiL (CAAX protease family)</fullName>
    </submittedName>
</protein>
<dbReference type="Proteomes" id="UP000239210">
    <property type="component" value="Unassembled WGS sequence"/>
</dbReference>
<keyword evidence="2" id="KW-0812">Transmembrane</keyword>
<evidence type="ECO:0000256" key="1">
    <source>
        <dbReference type="SAM" id="MobiDB-lite"/>
    </source>
</evidence>
<reference evidence="4 5" key="1">
    <citation type="submission" date="2018-03" db="EMBL/GenBank/DDBJ databases">
        <title>Genomic Encyclopedia of Archaeal and Bacterial Type Strains, Phase II (KMG-II): from individual species to whole genera.</title>
        <authorList>
            <person name="Goeker M."/>
        </authorList>
    </citation>
    <scope>NUCLEOTIDE SEQUENCE [LARGE SCALE GENOMIC DNA]</scope>
    <source>
        <strain evidence="4 5">DSM 45416</strain>
    </source>
</reference>
<organism evidence="4 5">
    <name type="scientific">Geodermatophilus tzadiensis</name>
    <dbReference type="NCBI Taxonomy" id="1137988"/>
    <lineage>
        <taxon>Bacteria</taxon>
        <taxon>Bacillati</taxon>
        <taxon>Actinomycetota</taxon>
        <taxon>Actinomycetes</taxon>
        <taxon>Geodermatophilales</taxon>
        <taxon>Geodermatophilaceae</taxon>
        <taxon>Geodermatophilus</taxon>
    </lineage>
</organism>
<dbReference type="GO" id="GO:0006508">
    <property type="term" value="P:proteolysis"/>
    <property type="evidence" value="ECO:0007669"/>
    <property type="project" value="UniProtKB-KW"/>
</dbReference>
<keyword evidence="4" id="KW-0378">Hydrolase</keyword>
<comment type="caution">
    <text evidence="4">The sequence shown here is derived from an EMBL/GenBank/DDBJ whole genome shotgun (WGS) entry which is preliminary data.</text>
</comment>
<evidence type="ECO:0000256" key="2">
    <source>
        <dbReference type="SAM" id="Phobius"/>
    </source>
</evidence>
<feature type="transmembrane region" description="Helical" evidence="2">
    <location>
        <begin position="129"/>
        <end position="151"/>
    </location>
</feature>
<evidence type="ECO:0000313" key="5">
    <source>
        <dbReference type="Proteomes" id="UP000239210"/>
    </source>
</evidence>
<evidence type="ECO:0000313" key="4">
    <source>
        <dbReference type="EMBL" id="PRY48985.1"/>
    </source>
</evidence>
<keyword evidence="5" id="KW-1185">Reference proteome</keyword>
<feature type="domain" description="CAAX prenyl protease 2/Lysostaphin resistance protein A-like" evidence="3">
    <location>
        <begin position="167"/>
        <end position="268"/>
    </location>
</feature>
<feature type="transmembrane region" description="Helical" evidence="2">
    <location>
        <begin position="198"/>
        <end position="217"/>
    </location>
</feature>
<dbReference type="EMBL" id="PVTG01000007">
    <property type="protein sequence ID" value="PRY48985.1"/>
    <property type="molecule type" value="Genomic_DNA"/>
</dbReference>
<evidence type="ECO:0000259" key="3">
    <source>
        <dbReference type="Pfam" id="PF02517"/>
    </source>
</evidence>
<keyword evidence="2" id="KW-0472">Membrane</keyword>
<keyword evidence="2" id="KW-1133">Transmembrane helix</keyword>
<feature type="compositionally biased region" description="Basic and acidic residues" evidence="1">
    <location>
        <begin position="23"/>
        <end position="35"/>
    </location>
</feature>
<feature type="transmembrane region" description="Helical" evidence="2">
    <location>
        <begin position="88"/>
        <end position="109"/>
    </location>
</feature>
<accession>A0A2T0TTJ5</accession>